<dbReference type="SUPFAM" id="SSF46689">
    <property type="entry name" value="Homeodomain-like"/>
    <property type="match status" value="1"/>
</dbReference>
<sequence length="196" mass="21238">MTETTWHARKKARTRRLIQDHALALFAEKGFDATTVDEIAASAGVSHMTFFRHFPQKEAVVEYDEYDPLLEEFIATRPPGEPPLAAVGAALREGLRAILATDRDALLIRTRLVLDTPALRSRNLLAQEQTRDLIARALARRAGLAAPNYAVTVQAAAVLGAMTVAISAWAAGDDEDLVALFDRAFAVLQDGFVGGG</sequence>
<organism evidence="6 7">
    <name type="scientific">Mycolicibacterium hippocampi</name>
    <dbReference type="NCBI Taxonomy" id="659824"/>
    <lineage>
        <taxon>Bacteria</taxon>
        <taxon>Bacillati</taxon>
        <taxon>Actinomycetota</taxon>
        <taxon>Actinomycetes</taxon>
        <taxon>Mycobacteriales</taxon>
        <taxon>Mycobacteriaceae</taxon>
        <taxon>Mycolicibacterium</taxon>
    </lineage>
</organism>
<accession>A0A7I9ZP72</accession>
<evidence type="ECO:0000313" key="6">
    <source>
        <dbReference type="EMBL" id="GFH02649.1"/>
    </source>
</evidence>
<evidence type="ECO:0000256" key="4">
    <source>
        <dbReference type="PROSITE-ProRule" id="PRU00335"/>
    </source>
</evidence>
<comment type="caution">
    <text evidence="6">The sequence shown here is derived from an EMBL/GenBank/DDBJ whole genome shotgun (WGS) entry which is preliminary data.</text>
</comment>
<gene>
    <name evidence="6" type="ORF">MHIP_31320</name>
</gene>
<dbReference type="PRINTS" id="PR00455">
    <property type="entry name" value="HTHTETR"/>
</dbReference>
<dbReference type="AlphaFoldDB" id="A0A7I9ZP72"/>
<reference evidence="6 7" key="1">
    <citation type="journal article" date="2019" name="Emerg. Microbes Infect.">
        <title>Comprehensive subspecies identification of 175 nontuberculous mycobacteria species based on 7547 genomic profiles.</title>
        <authorList>
            <person name="Matsumoto Y."/>
            <person name="Kinjo T."/>
            <person name="Motooka D."/>
            <person name="Nabeya D."/>
            <person name="Jung N."/>
            <person name="Uechi K."/>
            <person name="Horii T."/>
            <person name="Iida T."/>
            <person name="Fujita J."/>
            <person name="Nakamura S."/>
        </authorList>
    </citation>
    <scope>NUCLEOTIDE SEQUENCE [LARGE SCALE GENOMIC DNA]</scope>
    <source>
        <strain evidence="6 7">JCM 30996</strain>
    </source>
</reference>
<dbReference type="GO" id="GO:0000976">
    <property type="term" value="F:transcription cis-regulatory region binding"/>
    <property type="evidence" value="ECO:0007669"/>
    <property type="project" value="TreeGrafter"/>
</dbReference>
<evidence type="ECO:0000256" key="3">
    <source>
        <dbReference type="ARBA" id="ARBA00023163"/>
    </source>
</evidence>
<evidence type="ECO:0000256" key="2">
    <source>
        <dbReference type="ARBA" id="ARBA00023125"/>
    </source>
</evidence>
<dbReference type="RefSeq" id="WP_163889753.1">
    <property type="nucleotide sequence ID" value="NZ_BLLB01000002.1"/>
</dbReference>
<keyword evidence="7" id="KW-1185">Reference proteome</keyword>
<keyword evidence="3" id="KW-0804">Transcription</keyword>
<keyword evidence="1" id="KW-0805">Transcription regulation</keyword>
<dbReference type="InterPro" id="IPR001647">
    <property type="entry name" value="HTH_TetR"/>
</dbReference>
<dbReference type="EMBL" id="BLLB01000002">
    <property type="protein sequence ID" value="GFH02649.1"/>
    <property type="molecule type" value="Genomic_DNA"/>
</dbReference>
<keyword evidence="2 4" id="KW-0238">DNA-binding</keyword>
<evidence type="ECO:0000256" key="1">
    <source>
        <dbReference type="ARBA" id="ARBA00023015"/>
    </source>
</evidence>
<dbReference type="PROSITE" id="PS50977">
    <property type="entry name" value="HTH_TETR_2"/>
    <property type="match status" value="1"/>
</dbReference>
<dbReference type="PANTHER" id="PTHR30055:SF238">
    <property type="entry name" value="MYCOFACTOCIN BIOSYNTHESIS TRANSCRIPTIONAL REGULATOR MFTR-RELATED"/>
    <property type="match status" value="1"/>
</dbReference>
<name>A0A7I9ZP72_9MYCO</name>
<dbReference type="InterPro" id="IPR041347">
    <property type="entry name" value="MftR_C"/>
</dbReference>
<dbReference type="Gene3D" id="1.10.10.60">
    <property type="entry name" value="Homeodomain-like"/>
    <property type="match status" value="1"/>
</dbReference>
<dbReference type="PANTHER" id="PTHR30055">
    <property type="entry name" value="HTH-TYPE TRANSCRIPTIONAL REGULATOR RUTR"/>
    <property type="match status" value="1"/>
</dbReference>
<feature type="DNA-binding region" description="H-T-H motif" evidence="4">
    <location>
        <begin position="35"/>
        <end position="54"/>
    </location>
</feature>
<dbReference type="InterPro" id="IPR050109">
    <property type="entry name" value="HTH-type_TetR-like_transc_reg"/>
</dbReference>
<evidence type="ECO:0000259" key="5">
    <source>
        <dbReference type="PROSITE" id="PS50977"/>
    </source>
</evidence>
<dbReference type="Gene3D" id="1.10.357.10">
    <property type="entry name" value="Tetracycline Repressor, domain 2"/>
    <property type="match status" value="1"/>
</dbReference>
<evidence type="ECO:0000313" key="7">
    <source>
        <dbReference type="Proteomes" id="UP000465304"/>
    </source>
</evidence>
<dbReference type="Pfam" id="PF17754">
    <property type="entry name" value="TetR_C_14"/>
    <property type="match status" value="1"/>
</dbReference>
<protein>
    <submittedName>
        <fullName evidence="6">TetR family transcriptional regulator</fullName>
    </submittedName>
</protein>
<dbReference type="InterPro" id="IPR009057">
    <property type="entry name" value="Homeodomain-like_sf"/>
</dbReference>
<proteinExistence type="predicted"/>
<dbReference type="Proteomes" id="UP000465304">
    <property type="component" value="Unassembled WGS sequence"/>
</dbReference>
<feature type="domain" description="HTH tetR-type" evidence="5">
    <location>
        <begin position="12"/>
        <end position="72"/>
    </location>
</feature>
<dbReference type="Pfam" id="PF00440">
    <property type="entry name" value="TetR_N"/>
    <property type="match status" value="1"/>
</dbReference>
<dbReference type="GO" id="GO:0003700">
    <property type="term" value="F:DNA-binding transcription factor activity"/>
    <property type="evidence" value="ECO:0007669"/>
    <property type="project" value="TreeGrafter"/>
</dbReference>